<name>A0A1R3JNA0_9ROSI</name>
<dbReference type="PANTHER" id="PTHR46137:SF10">
    <property type="entry name" value="LRAT DOMAIN-CONTAINING PROTEIN"/>
    <property type="match status" value="1"/>
</dbReference>
<evidence type="ECO:0000259" key="1">
    <source>
        <dbReference type="PROSITE" id="PS51934"/>
    </source>
</evidence>
<dbReference type="Pfam" id="PF04970">
    <property type="entry name" value="LRAT"/>
    <property type="match status" value="1"/>
</dbReference>
<dbReference type="Proteomes" id="UP000187203">
    <property type="component" value="Unassembled WGS sequence"/>
</dbReference>
<protein>
    <recommendedName>
        <fullName evidence="1">LRAT domain-containing protein</fullName>
    </recommendedName>
</protein>
<evidence type="ECO:0000313" key="2">
    <source>
        <dbReference type="EMBL" id="OMO96263.1"/>
    </source>
</evidence>
<dbReference type="AlphaFoldDB" id="A0A1R3JNA0"/>
<evidence type="ECO:0000313" key="3">
    <source>
        <dbReference type="Proteomes" id="UP000187203"/>
    </source>
</evidence>
<dbReference type="PANTHER" id="PTHR46137">
    <property type="entry name" value="OS05G0310600 PROTEIN"/>
    <property type="match status" value="1"/>
</dbReference>
<dbReference type="InterPro" id="IPR007053">
    <property type="entry name" value="LRAT_dom"/>
</dbReference>
<sequence>MGVGKFRDKIPCENCGHIPGTIGVLITCLDCFLERHQLHVYQYDASKLGLVFNGRGTHSSTKTLKAANEVIEAAFDYLKNQSFGQYDAVVRNCEHFATDCKTGEAQSNQVAGLFGHGLCDLTTSTYRRVTDY</sequence>
<dbReference type="Gene3D" id="3.90.1720.10">
    <property type="entry name" value="endopeptidase domain like (from Nostoc punctiforme)"/>
    <property type="match status" value="1"/>
</dbReference>
<gene>
    <name evidence="2" type="ORF">COLO4_15391</name>
</gene>
<proteinExistence type="predicted"/>
<dbReference type="OrthoDB" id="421951at2759"/>
<comment type="caution">
    <text evidence="2">The sequence shown here is derived from an EMBL/GenBank/DDBJ whole genome shotgun (WGS) entry which is preliminary data.</text>
</comment>
<keyword evidence="3" id="KW-1185">Reference proteome</keyword>
<reference evidence="3" key="1">
    <citation type="submission" date="2013-09" db="EMBL/GenBank/DDBJ databases">
        <title>Corchorus olitorius genome sequencing.</title>
        <authorList>
            <person name="Alam M."/>
            <person name="Haque M.S."/>
            <person name="Islam M.S."/>
            <person name="Emdad E.M."/>
            <person name="Islam M.M."/>
            <person name="Ahmed B."/>
            <person name="Halim A."/>
            <person name="Hossen Q.M.M."/>
            <person name="Hossain M.Z."/>
            <person name="Ahmed R."/>
            <person name="Khan M.M."/>
            <person name="Islam R."/>
            <person name="Rashid M.M."/>
            <person name="Khan S.A."/>
            <person name="Rahman M.S."/>
            <person name="Alam M."/>
            <person name="Yahiya A.S."/>
            <person name="Khan M.S."/>
            <person name="Azam M.S."/>
            <person name="Haque T."/>
            <person name="Lashkar M.Z.H."/>
            <person name="Akhand A.I."/>
            <person name="Morshed G."/>
            <person name="Roy S."/>
            <person name="Uddin K.S."/>
            <person name="Rabeya T."/>
            <person name="Hossain A.S."/>
            <person name="Chowdhury A."/>
            <person name="Snigdha A.R."/>
            <person name="Mortoza M.S."/>
            <person name="Matin S.A."/>
            <person name="Hoque S.M.E."/>
            <person name="Islam M.K."/>
            <person name="Roy D.K."/>
            <person name="Haider R."/>
            <person name="Moosa M.M."/>
            <person name="Elias S.M."/>
            <person name="Hasan A.M."/>
            <person name="Jahan S."/>
            <person name="Shafiuddin M."/>
            <person name="Mahmood N."/>
            <person name="Shommy N.S."/>
        </authorList>
    </citation>
    <scope>NUCLEOTIDE SEQUENCE [LARGE SCALE GENOMIC DNA]</scope>
    <source>
        <strain evidence="3">cv. O-4</strain>
    </source>
</reference>
<dbReference type="STRING" id="93759.A0A1R3JNA0"/>
<organism evidence="2 3">
    <name type="scientific">Corchorus olitorius</name>
    <dbReference type="NCBI Taxonomy" id="93759"/>
    <lineage>
        <taxon>Eukaryota</taxon>
        <taxon>Viridiplantae</taxon>
        <taxon>Streptophyta</taxon>
        <taxon>Embryophyta</taxon>
        <taxon>Tracheophyta</taxon>
        <taxon>Spermatophyta</taxon>
        <taxon>Magnoliopsida</taxon>
        <taxon>eudicotyledons</taxon>
        <taxon>Gunneridae</taxon>
        <taxon>Pentapetalae</taxon>
        <taxon>rosids</taxon>
        <taxon>malvids</taxon>
        <taxon>Malvales</taxon>
        <taxon>Malvaceae</taxon>
        <taxon>Grewioideae</taxon>
        <taxon>Apeibeae</taxon>
        <taxon>Corchorus</taxon>
    </lineage>
</organism>
<accession>A0A1R3JNA0</accession>
<dbReference type="EMBL" id="AWUE01015670">
    <property type="protein sequence ID" value="OMO96263.1"/>
    <property type="molecule type" value="Genomic_DNA"/>
</dbReference>
<dbReference type="PROSITE" id="PS51934">
    <property type="entry name" value="LRAT"/>
    <property type="match status" value="1"/>
</dbReference>
<feature type="domain" description="LRAT" evidence="1">
    <location>
        <begin position="1"/>
        <end position="109"/>
    </location>
</feature>